<proteinExistence type="inferred from homology"/>
<dbReference type="InterPro" id="IPR024185">
    <property type="entry name" value="FTHF_cligase-like_sf"/>
</dbReference>
<dbReference type="Gene3D" id="3.40.50.10420">
    <property type="entry name" value="NagB/RpiA/CoA transferase-like"/>
    <property type="match status" value="1"/>
</dbReference>
<dbReference type="InterPro" id="IPR037171">
    <property type="entry name" value="NagB/RpiA_transferase-like"/>
</dbReference>
<comment type="catalytic activity">
    <reaction evidence="5">
        <text>(6S)-5-formyl-5,6,7,8-tetrahydrofolate + ATP = (6R)-5,10-methenyltetrahydrofolate + ADP + phosphate</text>
        <dbReference type="Rhea" id="RHEA:10488"/>
        <dbReference type="ChEBI" id="CHEBI:30616"/>
        <dbReference type="ChEBI" id="CHEBI:43474"/>
        <dbReference type="ChEBI" id="CHEBI:57455"/>
        <dbReference type="ChEBI" id="CHEBI:57457"/>
        <dbReference type="ChEBI" id="CHEBI:456216"/>
        <dbReference type="EC" id="6.3.3.2"/>
    </reaction>
</comment>
<feature type="binding site" evidence="4">
    <location>
        <position position="57"/>
    </location>
    <ligand>
        <name>substrate</name>
    </ligand>
</feature>
<keyword evidence="5" id="KW-0479">Metal-binding</keyword>
<dbReference type="Pfam" id="PF01812">
    <property type="entry name" value="5-FTHF_cyc-lig"/>
    <property type="match status" value="1"/>
</dbReference>
<evidence type="ECO:0000256" key="1">
    <source>
        <dbReference type="ARBA" id="ARBA00010638"/>
    </source>
</evidence>
<comment type="similarity">
    <text evidence="1 5">Belongs to the 5-formyltetrahydrofolate cyclo-ligase family.</text>
</comment>
<evidence type="ECO:0000256" key="2">
    <source>
        <dbReference type="ARBA" id="ARBA00022741"/>
    </source>
</evidence>
<dbReference type="GO" id="GO:0030272">
    <property type="term" value="F:5-formyltetrahydrofolate cyclo-ligase activity"/>
    <property type="evidence" value="ECO:0007669"/>
    <property type="project" value="UniProtKB-EC"/>
</dbReference>
<dbReference type="InterPro" id="IPR002698">
    <property type="entry name" value="FTHF_cligase"/>
</dbReference>
<dbReference type="AlphaFoldDB" id="A0A6J4Q129"/>
<dbReference type="SUPFAM" id="SSF100950">
    <property type="entry name" value="NagB/RpiA/CoA transferase-like"/>
    <property type="match status" value="1"/>
</dbReference>
<reference evidence="6" key="1">
    <citation type="submission" date="2020-02" db="EMBL/GenBank/DDBJ databases">
        <authorList>
            <person name="Meier V. D."/>
        </authorList>
    </citation>
    <scope>NUCLEOTIDE SEQUENCE</scope>
    <source>
        <strain evidence="6">AVDCRST_MAG22</strain>
    </source>
</reference>
<dbReference type="NCBIfam" id="TIGR02727">
    <property type="entry name" value="MTHFS_bact"/>
    <property type="match status" value="1"/>
</dbReference>
<evidence type="ECO:0000313" key="6">
    <source>
        <dbReference type="EMBL" id="CAA9427337.1"/>
    </source>
</evidence>
<feature type="binding site" evidence="4">
    <location>
        <begin position="6"/>
        <end position="10"/>
    </location>
    <ligand>
        <name>ATP</name>
        <dbReference type="ChEBI" id="CHEBI:30616"/>
    </ligand>
</feature>
<feature type="binding site" evidence="4">
    <location>
        <begin position="135"/>
        <end position="143"/>
    </location>
    <ligand>
        <name>ATP</name>
        <dbReference type="ChEBI" id="CHEBI:30616"/>
    </ligand>
</feature>
<dbReference type="GO" id="GO:0046872">
    <property type="term" value="F:metal ion binding"/>
    <property type="evidence" value="ECO:0007669"/>
    <property type="project" value="UniProtKB-KW"/>
</dbReference>
<protein>
    <recommendedName>
        <fullName evidence="5">5-formyltetrahydrofolate cyclo-ligase</fullName>
        <ecNumber evidence="5">6.3.3.2</ecNumber>
    </recommendedName>
</protein>
<dbReference type="PIRSF" id="PIRSF006806">
    <property type="entry name" value="FTHF_cligase"/>
    <property type="match status" value="1"/>
</dbReference>
<gene>
    <name evidence="6" type="ORF">AVDCRST_MAG22-3006</name>
</gene>
<dbReference type="GO" id="GO:0035999">
    <property type="term" value="P:tetrahydrofolate interconversion"/>
    <property type="evidence" value="ECO:0007669"/>
    <property type="project" value="TreeGrafter"/>
</dbReference>
<dbReference type="GO" id="GO:0005524">
    <property type="term" value="F:ATP binding"/>
    <property type="evidence" value="ECO:0007669"/>
    <property type="project" value="UniProtKB-KW"/>
</dbReference>
<accession>A0A6J4Q129</accession>
<dbReference type="GO" id="GO:0009396">
    <property type="term" value="P:folic acid-containing compound biosynthetic process"/>
    <property type="evidence" value="ECO:0007669"/>
    <property type="project" value="TreeGrafter"/>
</dbReference>
<keyword evidence="3 4" id="KW-0067">ATP-binding</keyword>
<keyword evidence="5" id="KW-0460">Magnesium</keyword>
<organism evidence="6">
    <name type="scientific">uncultured Rubrobacteraceae bacterium</name>
    <dbReference type="NCBI Taxonomy" id="349277"/>
    <lineage>
        <taxon>Bacteria</taxon>
        <taxon>Bacillati</taxon>
        <taxon>Actinomycetota</taxon>
        <taxon>Rubrobacteria</taxon>
        <taxon>Rubrobacterales</taxon>
        <taxon>Rubrobacteraceae</taxon>
        <taxon>environmental samples</taxon>
    </lineage>
</organism>
<evidence type="ECO:0000256" key="5">
    <source>
        <dbReference type="RuleBase" id="RU361279"/>
    </source>
</evidence>
<comment type="cofactor">
    <cofactor evidence="5">
        <name>Mg(2+)</name>
        <dbReference type="ChEBI" id="CHEBI:18420"/>
    </cofactor>
</comment>
<keyword evidence="2 4" id="KW-0547">Nucleotide-binding</keyword>
<evidence type="ECO:0000256" key="3">
    <source>
        <dbReference type="ARBA" id="ARBA00022840"/>
    </source>
</evidence>
<dbReference type="PANTHER" id="PTHR23407">
    <property type="entry name" value="ATPASE INHIBITOR/5-FORMYLTETRAHYDROFOLATE CYCLO-LIGASE"/>
    <property type="match status" value="1"/>
</dbReference>
<sequence>MTPETKAALRRAILLRRDALPEGERVLLSARIVATILDLPAYENAGGVLAYASFGTELQTDELLRRVLDDGKGLLLPRVERGDLCLYEVRDLAGDLELGTWGIREPKPDRCPPADPDSVGFALIPGVAFDKRARRLGYGGGFYDRLLAGGLPEGTPLVSGAFGVQIVDQVPTDPHDAPVDLVVTERGSYARDEG</sequence>
<name>A0A6J4Q129_9ACTN</name>
<evidence type="ECO:0000256" key="4">
    <source>
        <dbReference type="PIRSR" id="PIRSR006806-1"/>
    </source>
</evidence>
<keyword evidence="6" id="KW-0436">Ligase</keyword>
<dbReference type="PANTHER" id="PTHR23407:SF1">
    <property type="entry name" value="5-FORMYLTETRAHYDROFOLATE CYCLO-LIGASE"/>
    <property type="match status" value="1"/>
</dbReference>
<dbReference type="EMBL" id="CADCUV010000139">
    <property type="protein sequence ID" value="CAA9427337.1"/>
    <property type="molecule type" value="Genomic_DNA"/>
</dbReference>
<dbReference type="EC" id="6.3.3.2" evidence="5"/>